<dbReference type="NCBIfam" id="TIGR03696">
    <property type="entry name" value="Rhs_assc_core"/>
    <property type="match status" value="1"/>
</dbReference>
<dbReference type="InterPro" id="IPR022385">
    <property type="entry name" value="Rhs_assc_core"/>
</dbReference>
<reference evidence="2 3" key="1">
    <citation type="journal article" date="2016" name="Front. Microbiol.">
        <title>Genomic Resource of Rice Seed Associated Bacteria.</title>
        <authorList>
            <person name="Midha S."/>
            <person name="Bansal K."/>
            <person name="Sharma S."/>
            <person name="Kumar N."/>
            <person name="Patil P.P."/>
            <person name="Chaudhry V."/>
            <person name="Patil P.B."/>
        </authorList>
    </citation>
    <scope>NUCLEOTIDE SEQUENCE [LARGE SCALE GENOMIC DNA]</scope>
    <source>
        <strain evidence="2 3">NS220</strain>
    </source>
</reference>
<feature type="compositionally biased region" description="Polar residues" evidence="1">
    <location>
        <begin position="1"/>
        <end position="22"/>
    </location>
</feature>
<dbReference type="InterPro" id="IPR050708">
    <property type="entry name" value="T6SS_VgrG/RHS"/>
</dbReference>
<protein>
    <recommendedName>
        <fullName evidence="4">RHS repeat-associated core domain-containing protein</fullName>
    </recommendedName>
</protein>
<sequence length="444" mass="45386">MRHSISSALITRSGTGNRTKVVSRSASGSIATSSYTYPAAGSARPHGATAVSGSSSNGGGSYGFDQAGNMTSRPGQTVSYNEFGKVASITVSSTNVTQSNTYDADGNLLMRSNTTEGVTLFLGDTVLTQAPNGGTVTGVRTYSGAGKIPVAERSAKSGVSGTVVTWLFADIHGTVDTQTVAASGVTTKQYRDPFGMPIGGTSGVWADGNGFLNKPLTTSTGLTSIGARTYDPKLGKFISVDPVVDPKKPLQNTGYAYSGNNPVTFSDPTGLFREEGCGRIGKCGAFEAAKAQGNKNPTNPLSLWGQGGSSSCSGWSLRCGRQWGAGGGRSTGGAGAAPRFNWPGEYRMGASTGGKQPELTNVLKAATSTTMPNVAIGLAGTDFMHQFPAIRIIANAPVSLTGIIMAHVNGGDGCAIAATGTIWPGRAFLIMNHLIPSSGLDSVP</sequence>
<dbReference type="PANTHER" id="PTHR32305">
    <property type="match status" value="1"/>
</dbReference>
<dbReference type="AlphaFoldDB" id="A0A147ETX3"/>
<accession>A0A147ETX3</accession>
<comment type="caution">
    <text evidence="2">The sequence shown here is derived from an EMBL/GenBank/DDBJ whole genome shotgun (WGS) entry which is preliminary data.</text>
</comment>
<evidence type="ECO:0000313" key="3">
    <source>
        <dbReference type="Proteomes" id="UP000075025"/>
    </source>
</evidence>
<dbReference type="Gene3D" id="2.180.10.10">
    <property type="entry name" value="RHS repeat-associated core"/>
    <property type="match status" value="1"/>
</dbReference>
<evidence type="ECO:0000313" key="2">
    <source>
        <dbReference type="EMBL" id="KTR90506.1"/>
    </source>
</evidence>
<feature type="region of interest" description="Disordered" evidence="1">
    <location>
        <begin position="1"/>
        <end position="27"/>
    </location>
</feature>
<dbReference type="RefSeq" id="WP_058624842.1">
    <property type="nucleotide sequence ID" value="NZ_LDRT01000122.1"/>
</dbReference>
<name>A0A147ETX3_MICTE</name>
<proteinExistence type="predicted"/>
<organism evidence="2 3">
    <name type="scientific">Microbacterium testaceum</name>
    <name type="common">Aureobacterium testaceum</name>
    <name type="synonym">Brevibacterium testaceum</name>
    <dbReference type="NCBI Taxonomy" id="2033"/>
    <lineage>
        <taxon>Bacteria</taxon>
        <taxon>Bacillati</taxon>
        <taxon>Actinomycetota</taxon>
        <taxon>Actinomycetes</taxon>
        <taxon>Micrococcales</taxon>
        <taxon>Microbacteriaceae</taxon>
        <taxon>Microbacterium</taxon>
    </lineage>
</organism>
<gene>
    <name evidence="2" type="ORF">NS220_15125</name>
</gene>
<feature type="region of interest" description="Disordered" evidence="1">
    <location>
        <begin position="38"/>
        <end position="57"/>
    </location>
</feature>
<dbReference type="EMBL" id="LDRT01000122">
    <property type="protein sequence ID" value="KTR90506.1"/>
    <property type="molecule type" value="Genomic_DNA"/>
</dbReference>
<evidence type="ECO:0008006" key="4">
    <source>
        <dbReference type="Google" id="ProtNLM"/>
    </source>
</evidence>
<dbReference type="OrthoDB" id="5150353at2"/>
<evidence type="ECO:0000256" key="1">
    <source>
        <dbReference type="SAM" id="MobiDB-lite"/>
    </source>
</evidence>
<dbReference type="PANTHER" id="PTHR32305:SF17">
    <property type="entry name" value="TRNA NUCLEASE WAPA"/>
    <property type="match status" value="1"/>
</dbReference>
<dbReference type="PATRIC" id="fig|2033.6.peg.537"/>
<dbReference type="Proteomes" id="UP000075025">
    <property type="component" value="Unassembled WGS sequence"/>
</dbReference>